<proteinExistence type="predicted"/>
<reference evidence="2" key="1">
    <citation type="submission" date="2022-02" db="EMBL/GenBank/DDBJ databases">
        <title>Emergence and expansion in Europe of a Vibrio aestuarianus clonal complex pathogenic for oysters.</title>
        <authorList>
            <person name="Mesnil A."/>
            <person name="Travers M.-A."/>
        </authorList>
    </citation>
    <scope>NUCLEOTIDE SEQUENCE</scope>
    <source>
        <strain evidence="2">19_064_15T1</strain>
    </source>
</reference>
<organism evidence="2 3">
    <name type="scientific">Vibrio aestuarianus</name>
    <dbReference type="NCBI Taxonomy" id="28171"/>
    <lineage>
        <taxon>Bacteria</taxon>
        <taxon>Pseudomonadati</taxon>
        <taxon>Pseudomonadota</taxon>
        <taxon>Gammaproteobacteria</taxon>
        <taxon>Vibrionales</taxon>
        <taxon>Vibrionaceae</taxon>
        <taxon>Vibrio</taxon>
    </lineage>
</organism>
<sequence>MKKLTMCAVAVSALFGTQVNAASLQLTGFIEPVCEITDLSSQALNFGAVTSVQTAQDDITVKCNDSDGATITLTSVEGGLESDDNEDYAIPYTAILTPSVSGLAPITLNAPGGPGLNNVSVSESYSGSTSLATGVSATLSITTSATALWAGGYSDTLTVQITAQ</sequence>
<feature type="chain" id="PRO_5040784240" description="Spore coat protein U domain-containing protein" evidence="1">
    <location>
        <begin position="22"/>
        <end position="164"/>
    </location>
</feature>
<dbReference type="AlphaFoldDB" id="A0A9X4F8F7"/>
<evidence type="ECO:0000313" key="2">
    <source>
        <dbReference type="EMBL" id="MDE1346193.1"/>
    </source>
</evidence>
<name>A0A9X4F8F7_9VIBR</name>
<dbReference type="Proteomes" id="UP001140978">
    <property type="component" value="Unassembled WGS sequence"/>
</dbReference>
<accession>A0A9X4F8F7</accession>
<evidence type="ECO:0000256" key="1">
    <source>
        <dbReference type="SAM" id="SignalP"/>
    </source>
</evidence>
<gene>
    <name evidence="2" type="ORF">L9X51_07085</name>
</gene>
<evidence type="ECO:0008006" key="4">
    <source>
        <dbReference type="Google" id="ProtNLM"/>
    </source>
</evidence>
<keyword evidence="1" id="KW-0732">Signal</keyword>
<dbReference type="RefSeq" id="WP_171980566.1">
    <property type="nucleotide sequence ID" value="NZ_JAKNAV010000026.1"/>
</dbReference>
<evidence type="ECO:0000313" key="3">
    <source>
        <dbReference type="Proteomes" id="UP001140978"/>
    </source>
</evidence>
<protein>
    <recommendedName>
        <fullName evidence="4">Spore coat protein U domain-containing protein</fullName>
    </recommendedName>
</protein>
<feature type="signal peptide" evidence="1">
    <location>
        <begin position="1"/>
        <end position="21"/>
    </location>
</feature>
<dbReference type="EMBL" id="JAKNAX010000014">
    <property type="protein sequence ID" value="MDE1346193.1"/>
    <property type="molecule type" value="Genomic_DNA"/>
</dbReference>
<comment type="caution">
    <text evidence="2">The sequence shown here is derived from an EMBL/GenBank/DDBJ whole genome shotgun (WGS) entry which is preliminary data.</text>
</comment>